<accession>A0ACC0AQD3</accession>
<protein>
    <submittedName>
        <fullName evidence="1">Uncharacterized protein</fullName>
    </submittedName>
</protein>
<organism evidence="1 2">
    <name type="scientific">Catharanthus roseus</name>
    <name type="common">Madagascar periwinkle</name>
    <name type="synonym">Vinca rosea</name>
    <dbReference type="NCBI Taxonomy" id="4058"/>
    <lineage>
        <taxon>Eukaryota</taxon>
        <taxon>Viridiplantae</taxon>
        <taxon>Streptophyta</taxon>
        <taxon>Embryophyta</taxon>
        <taxon>Tracheophyta</taxon>
        <taxon>Spermatophyta</taxon>
        <taxon>Magnoliopsida</taxon>
        <taxon>eudicotyledons</taxon>
        <taxon>Gunneridae</taxon>
        <taxon>Pentapetalae</taxon>
        <taxon>asterids</taxon>
        <taxon>lamiids</taxon>
        <taxon>Gentianales</taxon>
        <taxon>Apocynaceae</taxon>
        <taxon>Rauvolfioideae</taxon>
        <taxon>Vinceae</taxon>
        <taxon>Catharanthinae</taxon>
        <taxon>Catharanthus</taxon>
    </lineage>
</organism>
<evidence type="ECO:0000313" key="2">
    <source>
        <dbReference type="Proteomes" id="UP001060085"/>
    </source>
</evidence>
<name>A0ACC0AQD3_CATRO</name>
<comment type="caution">
    <text evidence="1">The sequence shown here is derived from an EMBL/GenBank/DDBJ whole genome shotgun (WGS) entry which is preliminary data.</text>
</comment>
<proteinExistence type="predicted"/>
<reference evidence="2" key="1">
    <citation type="journal article" date="2023" name="Nat. Plants">
        <title>Single-cell RNA sequencing provides a high-resolution roadmap for understanding the multicellular compartmentation of specialized metabolism.</title>
        <authorList>
            <person name="Sun S."/>
            <person name="Shen X."/>
            <person name="Li Y."/>
            <person name="Li Y."/>
            <person name="Wang S."/>
            <person name="Li R."/>
            <person name="Zhang H."/>
            <person name="Shen G."/>
            <person name="Guo B."/>
            <person name="Wei J."/>
            <person name="Xu J."/>
            <person name="St-Pierre B."/>
            <person name="Chen S."/>
            <person name="Sun C."/>
        </authorList>
    </citation>
    <scope>NUCLEOTIDE SEQUENCE [LARGE SCALE GENOMIC DNA]</scope>
</reference>
<sequence length="1611" mass="178602">MGGENLEMGVKIRKVMIFIIRRCYTSVRSHPFLVGVLCLLVLLYRSSPFVFSLLVSASPVLVCTAVLLGTLLSFGQPNIPEIEREEKVNHEIASLRTVGVSGDAIVVEQNESHSVERVTHGKREAIEKFSEELNSVTNRTTELPSGDSSDSIAPLIEKRSQEMKFENDVIESGRRDLDELEFQQKNRLHNERLDGEEAKTEDEDLELDNDKSPAESFDSERVNVDSLDSPPGSPWKHVEEGEEQEEEEEDADDSGSDRAESSSPDASMADIIPMLDELHPLLDEDSPQPLPLSHDGSDAASERSDKSSGNTSESDDNIEKHEELEVADEDNEDADDDDEAQGSKEGQTKSVITWTEEDQKNLMDLGSSELERNQRLESLIARRRARKTMSLMPERNLIDLDSVDLAFNIAPISTARNNPFDLPHDSYDNMGLPPIPGSAPSILSQRRNPFDLPYDSSEEKPDLMEDSFQQEFKVFQPKETFFRRHESFNVGPSFFGPGRHDRQESRFRPYFVPERTDSEGTSYSPSFERQFSGLSDSKASSVPETDSVVSAGDIGDKNLVEDDITHPKELLNPVPEIELSSLARELEDKNLSEEDVYEESDFMLKKEDRHPSEEDIPQREELISKMEHVSEHVGHGSQSSEEVDSSDMGEVEKRDIEAHSENRHEVGHMVLEEGGLENLVENNHNETHLREDLIKPGYQSASSSSSLSEVSERIFSERYAEVLSGFEERRNDIIEDAGNSRQFSLEGSDFGTTSVLVGDTSHKEPVYDTSPTAGRKNLSSASSMSSDVHAESEMVLPPVLIKRPVSFAERESQSTSGHDREEKIYDKEISDNSSLLHPLDENQSERLEAEISSHRILKLDSSQADQIADSTSAPAVPDSSVNYATADSRLSIDTAENVVYQPGSHDYMDSLISSSDNVYAHHAVPGDQHLTISSEDQDLAQSEEQLHRNVPSTGNTYIVEHSVDKEVSFQPEHGQTILSSSDTDLRAAQSVEQEELQISADNHNTSEGKSVSEFAEELDFLDKSVDETSSRDTHEVQGPSVVQEDIVEEASPRDNINVSGVQELELDVSSNVYSPTSPESISVLSEAYEGRVAEDNSDMEADAGDAFNDANQLQSLEERNFLAEAFNSQVDLQNTYDVEDDIREIDEALLSELDSVGDFSVKEYGSEFVTFEKQVTTGGESSSALDTIKPIDGAIDDNTDEFHEGRNVIHSESLASLVMDIDTEGEKEKSVSGGQTSGTSANPHADISHEDQVQGEIQSSDDLKPTEIVTLLSSEDEIMLQNSREMQDSNLDISLEMPVVEARSIEDIESMFRKAEFSLLKKETMLDEFEKFPEDEISKATSSGVPALEAQSLEDTDSAFEQMSEKETKKPSIPEHFQVQQVPEESNAMGYSSHVQHQDSSLMEHMAELPIVVPTPSEFLVMESRSLVYVNGASEGHLEKVLESDSSSRSREVETKEEGSSSLVKSRAEELHASETSQSDENLIAEVEKPVVGLITKESNAQEISQSDQIIDAEIVKSVVQLSTKEKHADEISKSHETMDAEVEKHDVDLSTKEFHAEVICKSDENVDAKVEKPETSTTGVKGKRIKIKSNKGSSSSTSSSDSSSSDSDKE</sequence>
<dbReference type="Proteomes" id="UP001060085">
    <property type="component" value="Linkage Group LG05"/>
</dbReference>
<dbReference type="EMBL" id="CM044705">
    <property type="protein sequence ID" value="KAI5661696.1"/>
    <property type="molecule type" value="Genomic_DNA"/>
</dbReference>
<evidence type="ECO:0000313" key="1">
    <source>
        <dbReference type="EMBL" id="KAI5661696.1"/>
    </source>
</evidence>
<keyword evidence="2" id="KW-1185">Reference proteome</keyword>
<gene>
    <name evidence="1" type="ORF">M9H77_21019</name>
</gene>